<protein>
    <recommendedName>
        <fullName evidence="3">carbonic anhydrase</fullName>
        <ecNumber evidence="3">4.2.1.1</ecNumber>
    </recommendedName>
</protein>
<dbReference type="InterPro" id="IPR001765">
    <property type="entry name" value="Carbonic_anhydrase"/>
</dbReference>
<keyword evidence="8" id="KW-1185">Reference proteome</keyword>
<dbReference type="EMBL" id="JBHSHC010000028">
    <property type="protein sequence ID" value="MFC4766715.1"/>
    <property type="molecule type" value="Genomic_DNA"/>
</dbReference>
<comment type="similarity">
    <text evidence="2">Belongs to the beta-class carbonic anhydrase family.</text>
</comment>
<keyword evidence="4" id="KW-0479">Metal-binding</keyword>
<sequence length="194" mass="21914">MPEQANLYQILQANDEFVSNQKYKEYQTDKFPEKRMVILTCMDTRLVELLERAMGISQGQAKIIRVAGAQVHHPFGSAMHSILIAVHMLEADEVVVVAHHDCGMQSVERDVFVDKLIKRGISPKTVSMMEHAGIELDRWLHKFDNVYDSVKDTVSVIKNHPFLAEAGIPVHGLVIDPHTGKLELVVDGYKQTEK</sequence>
<evidence type="ECO:0000256" key="2">
    <source>
        <dbReference type="ARBA" id="ARBA00006217"/>
    </source>
</evidence>
<dbReference type="InterPro" id="IPR036874">
    <property type="entry name" value="Carbonic_anhydrase_sf"/>
</dbReference>
<dbReference type="Gene3D" id="3.40.1050.10">
    <property type="entry name" value="Carbonic anhydrase"/>
    <property type="match status" value="1"/>
</dbReference>
<dbReference type="PANTHER" id="PTHR43175:SF3">
    <property type="entry name" value="CARBON DISULFIDE HYDROLASE"/>
    <property type="match status" value="1"/>
</dbReference>
<dbReference type="SUPFAM" id="SSF53056">
    <property type="entry name" value="beta-carbonic anhydrase, cab"/>
    <property type="match status" value="1"/>
</dbReference>
<comment type="catalytic activity">
    <reaction evidence="6">
        <text>hydrogencarbonate + H(+) = CO2 + H2O</text>
        <dbReference type="Rhea" id="RHEA:10748"/>
        <dbReference type="ChEBI" id="CHEBI:15377"/>
        <dbReference type="ChEBI" id="CHEBI:15378"/>
        <dbReference type="ChEBI" id="CHEBI:16526"/>
        <dbReference type="ChEBI" id="CHEBI:17544"/>
        <dbReference type="EC" id="4.2.1.1"/>
    </reaction>
</comment>
<dbReference type="CDD" id="cd03379">
    <property type="entry name" value="beta_CA_cladeD"/>
    <property type="match status" value="1"/>
</dbReference>
<evidence type="ECO:0000256" key="5">
    <source>
        <dbReference type="ARBA" id="ARBA00022833"/>
    </source>
</evidence>
<accession>A0ABV9Q207</accession>
<reference evidence="8" key="1">
    <citation type="journal article" date="2019" name="Int. J. Syst. Evol. Microbiol.">
        <title>The Global Catalogue of Microorganisms (GCM) 10K type strain sequencing project: providing services to taxonomists for standard genome sequencing and annotation.</title>
        <authorList>
            <consortium name="The Broad Institute Genomics Platform"/>
            <consortium name="The Broad Institute Genome Sequencing Center for Infectious Disease"/>
            <person name="Wu L."/>
            <person name="Ma J."/>
        </authorList>
    </citation>
    <scope>NUCLEOTIDE SEQUENCE [LARGE SCALE GENOMIC DNA]</scope>
    <source>
        <strain evidence="8">WYCCWR 12678</strain>
    </source>
</reference>
<comment type="caution">
    <text evidence="7">The sequence shown here is derived from an EMBL/GenBank/DDBJ whole genome shotgun (WGS) entry which is preliminary data.</text>
</comment>
<evidence type="ECO:0000313" key="7">
    <source>
        <dbReference type="EMBL" id="MFC4766715.1"/>
    </source>
</evidence>
<evidence type="ECO:0000256" key="6">
    <source>
        <dbReference type="ARBA" id="ARBA00048348"/>
    </source>
</evidence>
<proteinExistence type="inferred from homology"/>
<comment type="cofactor">
    <cofactor evidence="1">
        <name>Zn(2+)</name>
        <dbReference type="ChEBI" id="CHEBI:29105"/>
    </cofactor>
</comment>
<evidence type="ECO:0000256" key="3">
    <source>
        <dbReference type="ARBA" id="ARBA00012925"/>
    </source>
</evidence>
<gene>
    <name evidence="7" type="ORF">ACFO8Q_04915</name>
</gene>
<dbReference type="EC" id="4.2.1.1" evidence="3"/>
<dbReference type="Pfam" id="PF00484">
    <property type="entry name" value="Pro_CA"/>
    <property type="match status" value="1"/>
</dbReference>
<dbReference type="SMART" id="SM00947">
    <property type="entry name" value="Pro_CA"/>
    <property type="match status" value="1"/>
</dbReference>
<evidence type="ECO:0000256" key="4">
    <source>
        <dbReference type="ARBA" id="ARBA00022723"/>
    </source>
</evidence>
<dbReference type="PANTHER" id="PTHR43175">
    <property type="entry name" value="CARBONIC ANHYDRASE"/>
    <property type="match status" value="1"/>
</dbReference>
<dbReference type="RefSeq" id="WP_380024609.1">
    <property type="nucleotide sequence ID" value="NZ_JBHSHC010000028.1"/>
</dbReference>
<evidence type="ECO:0000313" key="8">
    <source>
        <dbReference type="Proteomes" id="UP001596002"/>
    </source>
</evidence>
<keyword evidence="5" id="KW-0862">Zinc</keyword>
<name>A0ABV9Q207_9BACL</name>
<evidence type="ECO:0000256" key="1">
    <source>
        <dbReference type="ARBA" id="ARBA00001947"/>
    </source>
</evidence>
<organism evidence="7 8">
    <name type="scientific">Effusibacillus consociatus</name>
    <dbReference type="NCBI Taxonomy" id="1117041"/>
    <lineage>
        <taxon>Bacteria</taxon>
        <taxon>Bacillati</taxon>
        <taxon>Bacillota</taxon>
        <taxon>Bacilli</taxon>
        <taxon>Bacillales</taxon>
        <taxon>Alicyclobacillaceae</taxon>
        <taxon>Effusibacillus</taxon>
    </lineage>
</organism>
<dbReference type="Proteomes" id="UP001596002">
    <property type="component" value="Unassembled WGS sequence"/>
</dbReference>